<dbReference type="Gene3D" id="3.40.50.10740">
    <property type="entry name" value="Class I glutamine amidotransferase-like"/>
    <property type="match status" value="1"/>
</dbReference>
<keyword evidence="3" id="KW-0645">Protease</keyword>
<feature type="active site" description="Charge relay system" evidence="6">
    <location>
        <position position="202"/>
    </location>
</feature>
<dbReference type="EMBL" id="BKCG01000001">
    <property type="protein sequence ID" value="GER58471.1"/>
    <property type="molecule type" value="Genomic_DNA"/>
</dbReference>
<evidence type="ECO:0000259" key="7">
    <source>
        <dbReference type="Pfam" id="PF02016"/>
    </source>
</evidence>
<dbReference type="SUPFAM" id="SSF52317">
    <property type="entry name" value="Class I glutamine amidotransferase-like"/>
    <property type="match status" value="1"/>
</dbReference>
<evidence type="ECO:0000313" key="9">
    <source>
        <dbReference type="EMBL" id="GER58471.1"/>
    </source>
</evidence>
<reference evidence="9 10" key="1">
    <citation type="submission" date="2019-08" db="EMBL/GenBank/DDBJ databases">
        <title>Draft genome sequence of Ulvibacter marinus type strain NBRC 109484.</title>
        <authorList>
            <person name="Kawano K."/>
            <person name="Ushijima N."/>
            <person name="Kihara M."/>
            <person name="Itoh H."/>
        </authorList>
    </citation>
    <scope>NUCLEOTIDE SEQUENCE [LARGE SCALE GENOMIC DNA]</scope>
    <source>
        <strain evidence="9 10">NBRC 109484</strain>
    </source>
</reference>
<evidence type="ECO:0000256" key="5">
    <source>
        <dbReference type="ARBA" id="ARBA00022825"/>
    </source>
</evidence>
<feature type="domain" description="LD-carboxypeptidase C-terminal" evidence="8">
    <location>
        <begin position="171"/>
        <end position="285"/>
    </location>
</feature>
<dbReference type="SUPFAM" id="SSF141986">
    <property type="entry name" value="LD-carboxypeptidase A C-terminal domain-like"/>
    <property type="match status" value="1"/>
</dbReference>
<dbReference type="GO" id="GO:0004180">
    <property type="term" value="F:carboxypeptidase activity"/>
    <property type="evidence" value="ECO:0007669"/>
    <property type="project" value="UniProtKB-KW"/>
</dbReference>
<dbReference type="InterPro" id="IPR027478">
    <property type="entry name" value="LdcA_N"/>
</dbReference>
<organism evidence="9 10">
    <name type="scientific">Patiriisocius marinus</name>
    <dbReference type="NCBI Taxonomy" id="1397112"/>
    <lineage>
        <taxon>Bacteria</taxon>
        <taxon>Pseudomonadati</taxon>
        <taxon>Bacteroidota</taxon>
        <taxon>Flavobacteriia</taxon>
        <taxon>Flavobacteriales</taxon>
        <taxon>Flavobacteriaceae</taxon>
        <taxon>Patiriisocius</taxon>
    </lineage>
</organism>
<evidence type="ECO:0000256" key="4">
    <source>
        <dbReference type="ARBA" id="ARBA00022801"/>
    </source>
</evidence>
<dbReference type="AlphaFoldDB" id="A0A5J4IY18"/>
<comment type="similarity">
    <text evidence="1">Belongs to the peptidase S66 family.</text>
</comment>
<gene>
    <name evidence="9" type="ORF">ULMA_05790</name>
</gene>
<evidence type="ECO:0000256" key="6">
    <source>
        <dbReference type="PIRSR" id="PIRSR028757-1"/>
    </source>
</evidence>
<dbReference type="Proteomes" id="UP000326509">
    <property type="component" value="Unassembled WGS sequence"/>
</dbReference>
<keyword evidence="2" id="KW-0121">Carboxypeptidase</keyword>
<evidence type="ECO:0000256" key="3">
    <source>
        <dbReference type="ARBA" id="ARBA00022670"/>
    </source>
</evidence>
<keyword evidence="10" id="KW-1185">Reference proteome</keyword>
<dbReference type="InterPro" id="IPR040921">
    <property type="entry name" value="Peptidase_S66C"/>
</dbReference>
<evidence type="ECO:0000313" key="10">
    <source>
        <dbReference type="Proteomes" id="UP000326509"/>
    </source>
</evidence>
<dbReference type="InterPro" id="IPR003507">
    <property type="entry name" value="S66_fam"/>
</dbReference>
<dbReference type="OrthoDB" id="9807329at2"/>
<dbReference type="InterPro" id="IPR040449">
    <property type="entry name" value="Peptidase_S66_N"/>
</dbReference>
<feature type="domain" description="LD-carboxypeptidase N-terminal" evidence="7">
    <location>
        <begin position="13"/>
        <end position="128"/>
    </location>
</feature>
<evidence type="ECO:0000259" key="8">
    <source>
        <dbReference type="Pfam" id="PF17676"/>
    </source>
</evidence>
<dbReference type="PIRSF" id="PIRSF028757">
    <property type="entry name" value="LD-carboxypeptidase"/>
    <property type="match status" value="1"/>
</dbReference>
<protein>
    <submittedName>
        <fullName evidence="9">Peptidase S66</fullName>
    </submittedName>
</protein>
<sequence length="300" mass="33231">MIKPPFLEKGALVAIVATARKITKEELMPAINLLESWGLKHILGDSIGVEEHQFAGSDALRAKDFQQQLDNSNVNAIWCARGGYGTVRMIDLVDFSNFKNNPKWIIGYSDVTVLHTHINALGFATIHGQMCLEIEKRTEESRATLKELLFGNFKEITIASTSKHNREGKVNGKLIGGNLSVLMSILGSISEVELKGAILFIEDLDEMLYHIDRMLQTLKRAGYLKNISGLIVGGMSSMRDNAIPFGETAIEIIATSVAEYEYPVCFNFPAGHIEDNRALVMGAEIDFEVHNTSATIKYKQ</sequence>
<dbReference type="Pfam" id="PF17676">
    <property type="entry name" value="Peptidase_S66C"/>
    <property type="match status" value="1"/>
</dbReference>
<proteinExistence type="inferred from homology"/>
<accession>A0A5J4IY18</accession>
<evidence type="ECO:0000256" key="2">
    <source>
        <dbReference type="ARBA" id="ARBA00022645"/>
    </source>
</evidence>
<feature type="active site" description="Nucleophile" evidence="6">
    <location>
        <position position="109"/>
    </location>
</feature>
<comment type="caution">
    <text evidence="9">The sequence shown here is derived from an EMBL/GenBank/DDBJ whole genome shotgun (WGS) entry which is preliminary data.</text>
</comment>
<dbReference type="InterPro" id="IPR027461">
    <property type="entry name" value="Carboxypeptidase_A_C_sf"/>
</dbReference>
<dbReference type="Gene3D" id="3.50.30.60">
    <property type="entry name" value="LD-carboxypeptidase A C-terminal domain-like"/>
    <property type="match status" value="1"/>
</dbReference>
<keyword evidence="5" id="KW-0720">Serine protease</keyword>
<dbReference type="PANTHER" id="PTHR30237:SF2">
    <property type="entry name" value="MUREIN TETRAPEPTIDE CARBOXYPEPTIDASE"/>
    <property type="match status" value="1"/>
</dbReference>
<dbReference type="CDD" id="cd07025">
    <property type="entry name" value="Peptidase_S66"/>
    <property type="match status" value="1"/>
</dbReference>
<dbReference type="InterPro" id="IPR029062">
    <property type="entry name" value="Class_I_gatase-like"/>
</dbReference>
<evidence type="ECO:0000256" key="1">
    <source>
        <dbReference type="ARBA" id="ARBA00010233"/>
    </source>
</evidence>
<dbReference type="GO" id="GO:0008236">
    <property type="term" value="F:serine-type peptidase activity"/>
    <property type="evidence" value="ECO:0007669"/>
    <property type="project" value="UniProtKB-KW"/>
</dbReference>
<dbReference type="PANTHER" id="PTHR30237">
    <property type="entry name" value="MURAMOYLTETRAPEPTIDE CARBOXYPEPTIDASE"/>
    <property type="match status" value="1"/>
</dbReference>
<dbReference type="GO" id="GO:0006508">
    <property type="term" value="P:proteolysis"/>
    <property type="evidence" value="ECO:0007669"/>
    <property type="project" value="UniProtKB-KW"/>
</dbReference>
<dbReference type="Pfam" id="PF02016">
    <property type="entry name" value="Peptidase_S66"/>
    <property type="match status" value="1"/>
</dbReference>
<keyword evidence="4" id="KW-0378">Hydrolase</keyword>
<dbReference type="RefSeq" id="WP_151672545.1">
    <property type="nucleotide sequence ID" value="NZ_BKCG01000001.1"/>
</dbReference>
<feature type="active site" description="Charge relay system" evidence="6">
    <location>
        <position position="272"/>
    </location>
</feature>
<name>A0A5J4IY18_9FLAO</name>